<reference evidence="3" key="1">
    <citation type="submission" date="2020-10" db="EMBL/GenBank/DDBJ databases">
        <authorList>
            <person name="Gilroy R."/>
        </authorList>
    </citation>
    <scope>NUCLEOTIDE SEQUENCE</scope>
    <source>
        <strain evidence="3">14508</strain>
    </source>
</reference>
<sequence>MYFACKTYLVNKDKTGKSHWTIKDICRKYHISKASLMRWMKKFDGTKESLLDASKKPKSIHPKAKSHINVGALERMFARIRKKYNLKNFSPHRLRHTLSTNLYANGGDLLFIMSIMCHTNMNTTKRYIHENKELNLKLYDKYKINIKKSP</sequence>
<dbReference type="AlphaFoldDB" id="A0A9D1G882"/>
<dbReference type="Pfam" id="PF00589">
    <property type="entry name" value="Phage_integrase"/>
    <property type="match status" value="1"/>
</dbReference>
<evidence type="ECO:0000259" key="2">
    <source>
        <dbReference type="PROSITE" id="PS51898"/>
    </source>
</evidence>
<keyword evidence="1" id="KW-0233">DNA recombination</keyword>
<gene>
    <name evidence="3" type="ORF">IAD04_03845</name>
</gene>
<dbReference type="SUPFAM" id="SSF56349">
    <property type="entry name" value="DNA breaking-rejoining enzymes"/>
    <property type="match status" value="1"/>
</dbReference>
<proteinExistence type="predicted"/>
<organism evidence="3 4">
    <name type="scientific">Candidatus Caccosoma faecigallinarum</name>
    <dbReference type="NCBI Taxonomy" id="2840720"/>
    <lineage>
        <taxon>Bacteria</taxon>
        <taxon>Bacillati</taxon>
        <taxon>Bacillota</taxon>
        <taxon>Bacillota incertae sedis</taxon>
        <taxon>Candidatus Caccosoma</taxon>
    </lineage>
</organism>
<dbReference type="InterPro" id="IPR002104">
    <property type="entry name" value="Integrase_catalytic"/>
</dbReference>
<dbReference type="Proteomes" id="UP000886893">
    <property type="component" value="Unassembled WGS sequence"/>
</dbReference>
<dbReference type="CDD" id="cd00397">
    <property type="entry name" value="DNA_BRE_C"/>
    <property type="match status" value="1"/>
</dbReference>
<protein>
    <submittedName>
        <fullName evidence="3">Site-specific integrase</fullName>
    </submittedName>
</protein>
<evidence type="ECO:0000256" key="1">
    <source>
        <dbReference type="ARBA" id="ARBA00023172"/>
    </source>
</evidence>
<evidence type="ECO:0000313" key="3">
    <source>
        <dbReference type="EMBL" id="HIT17491.1"/>
    </source>
</evidence>
<dbReference type="InterPro" id="IPR011010">
    <property type="entry name" value="DNA_brk_join_enz"/>
</dbReference>
<dbReference type="Gene3D" id="1.10.443.10">
    <property type="entry name" value="Intergrase catalytic core"/>
    <property type="match status" value="1"/>
</dbReference>
<dbReference type="GO" id="GO:0015074">
    <property type="term" value="P:DNA integration"/>
    <property type="evidence" value="ECO:0007669"/>
    <property type="project" value="InterPro"/>
</dbReference>
<dbReference type="EMBL" id="DVKI01000122">
    <property type="protein sequence ID" value="HIT17491.1"/>
    <property type="molecule type" value="Genomic_DNA"/>
</dbReference>
<comment type="caution">
    <text evidence="3">The sequence shown here is derived from an EMBL/GenBank/DDBJ whole genome shotgun (WGS) entry which is preliminary data.</text>
</comment>
<dbReference type="PROSITE" id="PS51898">
    <property type="entry name" value="TYR_RECOMBINASE"/>
    <property type="match status" value="1"/>
</dbReference>
<dbReference type="GO" id="GO:0006310">
    <property type="term" value="P:DNA recombination"/>
    <property type="evidence" value="ECO:0007669"/>
    <property type="project" value="UniProtKB-KW"/>
</dbReference>
<accession>A0A9D1G882</accession>
<reference evidence="3" key="2">
    <citation type="journal article" date="2021" name="PeerJ">
        <title>Extensive microbial diversity within the chicken gut microbiome revealed by metagenomics and culture.</title>
        <authorList>
            <person name="Gilroy R."/>
            <person name="Ravi A."/>
            <person name="Getino M."/>
            <person name="Pursley I."/>
            <person name="Horton D.L."/>
            <person name="Alikhan N.F."/>
            <person name="Baker D."/>
            <person name="Gharbi K."/>
            <person name="Hall N."/>
            <person name="Watson M."/>
            <person name="Adriaenssens E.M."/>
            <person name="Foster-Nyarko E."/>
            <person name="Jarju S."/>
            <person name="Secka A."/>
            <person name="Antonio M."/>
            <person name="Oren A."/>
            <person name="Chaudhuri R.R."/>
            <person name="La Ragione R."/>
            <person name="Hildebrand F."/>
            <person name="Pallen M.J."/>
        </authorList>
    </citation>
    <scope>NUCLEOTIDE SEQUENCE</scope>
    <source>
        <strain evidence="3">14508</strain>
    </source>
</reference>
<feature type="domain" description="Tyr recombinase" evidence="2">
    <location>
        <begin position="1"/>
        <end position="140"/>
    </location>
</feature>
<dbReference type="InterPro" id="IPR013762">
    <property type="entry name" value="Integrase-like_cat_sf"/>
</dbReference>
<evidence type="ECO:0000313" key="4">
    <source>
        <dbReference type="Proteomes" id="UP000886893"/>
    </source>
</evidence>
<dbReference type="GO" id="GO:0003677">
    <property type="term" value="F:DNA binding"/>
    <property type="evidence" value="ECO:0007669"/>
    <property type="project" value="InterPro"/>
</dbReference>
<name>A0A9D1G882_9FIRM</name>